<organism evidence="1 2">
    <name type="scientific">Trichococcus palustris</name>
    <dbReference type="NCBI Taxonomy" id="140314"/>
    <lineage>
        <taxon>Bacteria</taxon>
        <taxon>Bacillati</taxon>
        <taxon>Bacillota</taxon>
        <taxon>Bacilli</taxon>
        <taxon>Lactobacillales</taxon>
        <taxon>Carnobacteriaceae</taxon>
        <taxon>Trichococcus</taxon>
    </lineage>
</organism>
<dbReference type="RefSeq" id="WP_087032306.1">
    <property type="nucleotide sequence ID" value="NZ_FJNE01000003.1"/>
</dbReference>
<accession>A0A143YI58</accession>
<sequence length="272" mass="31931">MAFKNLKLEELPKFGQRLMGLARENDIETPIEIAQTLYERCYELVKPGERKNKYGKVVKSEENDIKSIIKFVQAHLNEENAFNVHSKYVYAYSQLFECSIDYLYGITEVKSQELDVRQVCEKTGLSENAVTHLIENYDDDPETFSATEWWSQVLEGGAFYGIPLVWGTYTERVLERQDLQKRIDAINKALGEVELDSDTILLQEMRPDTLERLKREKEDSCYGAFGKMMQYIQHYLEDRATDWVEQQHKDYDEMYYRGEINKLKIIKASLKV</sequence>
<dbReference type="EMBL" id="FJNE01000003">
    <property type="protein sequence ID" value="CZQ88938.1"/>
    <property type="molecule type" value="Genomic_DNA"/>
</dbReference>
<protein>
    <submittedName>
        <fullName evidence="1">Uncharacterized protein</fullName>
    </submittedName>
</protein>
<dbReference type="OrthoDB" id="9813662at2"/>
<evidence type="ECO:0000313" key="1">
    <source>
        <dbReference type="EMBL" id="CZQ88938.1"/>
    </source>
</evidence>
<gene>
    <name evidence="1" type="ORF">Tpal_1070</name>
</gene>
<proteinExistence type="predicted"/>
<reference evidence="1 2" key="1">
    <citation type="submission" date="2016-02" db="EMBL/GenBank/DDBJ databases">
        <authorList>
            <person name="Wen L."/>
            <person name="He K."/>
            <person name="Yang H."/>
        </authorList>
    </citation>
    <scope>NUCLEOTIDE SEQUENCE [LARGE SCALE GENOMIC DNA]</scope>
    <source>
        <strain evidence="1">Trichococcus palustris</strain>
    </source>
</reference>
<evidence type="ECO:0000313" key="2">
    <source>
        <dbReference type="Proteomes" id="UP000242754"/>
    </source>
</evidence>
<keyword evidence="2" id="KW-1185">Reference proteome</keyword>
<dbReference type="STRING" id="140314.SAMN04488076_11326"/>
<dbReference type="AlphaFoldDB" id="A0A143YI58"/>
<dbReference type="Proteomes" id="UP000242754">
    <property type="component" value="Unassembled WGS sequence"/>
</dbReference>
<name>A0A143YI58_9LACT</name>